<comment type="caution">
    <text evidence="1">The sequence shown here is derived from an EMBL/GenBank/DDBJ whole genome shotgun (WGS) entry which is preliminary data.</text>
</comment>
<dbReference type="AlphaFoldDB" id="A0AAW6U854"/>
<dbReference type="Proteomes" id="UP001431532">
    <property type="component" value="Unassembled WGS sequence"/>
</dbReference>
<proteinExistence type="predicted"/>
<reference evidence="1" key="1">
    <citation type="submission" date="2023-05" db="EMBL/GenBank/DDBJ databases">
        <title>Mariniplasma microaerophilum sp. nov., a novel anaerobic mollicute isolated from terrestrial mud volcano, Taman Peninsula, Russia.</title>
        <authorList>
            <person name="Khomyakova M.A."/>
            <person name="Merkel A.Y."/>
            <person name="Slobodkin A.I."/>
        </authorList>
    </citation>
    <scope>NUCLEOTIDE SEQUENCE</scope>
    <source>
        <strain evidence="1">M4Ah</strain>
    </source>
</reference>
<dbReference type="Pfam" id="PF08757">
    <property type="entry name" value="CotH"/>
    <property type="match status" value="1"/>
</dbReference>
<sequence>MKKISIIITLLMVSIFLISCNQEMFPTIIDTTDYTEEIESLALEIEQLIPNTINANFDLPTYDQYDIVYTLGDQSFTDEYVYNSPFFDIDQEFKYQITRGQASLQFSKDVRHLSYESGQNFTKMYIDLTIPIGHISKDHYTPADVTVRTTKNGEEVVEHSTTEAQLRGRGNSTWYSFDKKPYRLRFDKNTSILGMPEAKSYVLLTEYSDKSLMRNAITHKMSTFFQNIPYHLQIRYVELYVNQEYRGLYVLTEQVQVHPNKYFIESVPGSFNTGYFLEMDWRLMDSGTQPGFDWFRVSGIPYEINEPDANDPAYTTAHVTYISQYIADVENALIAKSGYEALIDVDNFVEHFLIHEFVKNVDVGWSSVFMAKERDEKLLYPMIWDFDLAIGNADYIDYGPENFYGFASNKNRLFHLMMQVPEIRLRFRDRFNDFYFDELPILLEMIPVLSASLNTQVQANFTKWNILNHYVWPNPPEMLVENTHDGQVQYVIGFLNARAAWMLEAMLTEDYENGVF</sequence>
<name>A0AAW6U854_9MOLU</name>
<dbReference type="GO" id="GO:0016301">
    <property type="term" value="F:kinase activity"/>
    <property type="evidence" value="ECO:0007669"/>
    <property type="project" value="UniProtKB-KW"/>
</dbReference>
<evidence type="ECO:0000313" key="2">
    <source>
        <dbReference type="Proteomes" id="UP001431532"/>
    </source>
</evidence>
<keyword evidence="1" id="KW-0418">Kinase</keyword>
<dbReference type="RefSeq" id="WP_282839070.1">
    <property type="nucleotide sequence ID" value="NZ_JASCXW010000008.1"/>
</dbReference>
<organism evidence="1 2">
    <name type="scientific">Peloplasma aerotolerans</name>
    <dbReference type="NCBI Taxonomy" id="3044389"/>
    <lineage>
        <taxon>Bacteria</taxon>
        <taxon>Bacillati</taxon>
        <taxon>Mycoplasmatota</taxon>
        <taxon>Mollicutes</taxon>
        <taxon>Acholeplasmatales</taxon>
        <taxon>Acholeplasmataceae</taxon>
        <taxon>Peloplasma</taxon>
    </lineage>
</organism>
<keyword evidence="2" id="KW-1185">Reference proteome</keyword>
<dbReference type="EMBL" id="JASCXW010000008">
    <property type="protein sequence ID" value="MDI6452652.1"/>
    <property type="molecule type" value="Genomic_DNA"/>
</dbReference>
<protein>
    <submittedName>
        <fullName evidence="1">CotH kinase family protein</fullName>
    </submittedName>
</protein>
<dbReference type="PROSITE" id="PS51257">
    <property type="entry name" value="PROKAR_LIPOPROTEIN"/>
    <property type="match status" value="1"/>
</dbReference>
<gene>
    <name evidence="1" type="ORF">QJ521_03650</name>
</gene>
<accession>A0AAW6U854</accession>
<evidence type="ECO:0000313" key="1">
    <source>
        <dbReference type="EMBL" id="MDI6452652.1"/>
    </source>
</evidence>
<dbReference type="InterPro" id="IPR014867">
    <property type="entry name" value="Spore_coat_CotH_CotH2/3/7"/>
</dbReference>
<keyword evidence="1" id="KW-0808">Transferase</keyword>